<dbReference type="AlphaFoldDB" id="Q1MS89"/>
<protein>
    <submittedName>
        <fullName evidence="3">NA</fullName>
    </submittedName>
</protein>
<dbReference type="STRING" id="363253.LI0080"/>
<evidence type="ECO:0000256" key="1">
    <source>
        <dbReference type="SAM" id="MobiDB-lite"/>
    </source>
</evidence>
<keyword evidence="2" id="KW-0472">Membrane</keyword>
<dbReference type="EMBL" id="AM180252">
    <property type="protein sequence ID" value="CAJ54136.1"/>
    <property type="molecule type" value="Genomic_DNA"/>
</dbReference>
<dbReference type="OrthoDB" id="9815691at2"/>
<dbReference type="Proteomes" id="UP000002430">
    <property type="component" value="Chromosome"/>
</dbReference>
<organism evidence="3 4">
    <name type="scientific">Lawsonia intracellularis (strain PHE/MN1-00)</name>
    <dbReference type="NCBI Taxonomy" id="363253"/>
    <lineage>
        <taxon>Bacteria</taxon>
        <taxon>Pseudomonadati</taxon>
        <taxon>Thermodesulfobacteriota</taxon>
        <taxon>Desulfovibrionia</taxon>
        <taxon>Desulfovibrionales</taxon>
        <taxon>Desulfovibrionaceae</taxon>
        <taxon>Lawsonia</taxon>
    </lineage>
</organism>
<feature type="transmembrane region" description="Helical" evidence="2">
    <location>
        <begin position="409"/>
        <end position="430"/>
    </location>
</feature>
<evidence type="ECO:0000256" key="2">
    <source>
        <dbReference type="SAM" id="Phobius"/>
    </source>
</evidence>
<feature type="transmembrane region" description="Helical" evidence="2">
    <location>
        <begin position="21"/>
        <end position="43"/>
    </location>
</feature>
<feature type="transmembrane region" description="Helical" evidence="2">
    <location>
        <begin position="271"/>
        <end position="294"/>
    </location>
</feature>
<gene>
    <name evidence="3" type="ordered locus">LI0080</name>
</gene>
<accession>Q1MS89</accession>
<feature type="transmembrane region" description="Helical" evidence="2">
    <location>
        <begin position="96"/>
        <end position="118"/>
    </location>
</feature>
<keyword evidence="4" id="KW-1185">Reference proteome</keyword>
<dbReference type="eggNOG" id="COG1807">
    <property type="taxonomic scope" value="Bacteria"/>
</dbReference>
<feature type="transmembrane region" description="Helical" evidence="2">
    <location>
        <begin position="149"/>
        <end position="167"/>
    </location>
</feature>
<evidence type="ECO:0000313" key="4">
    <source>
        <dbReference type="Proteomes" id="UP000002430"/>
    </source>
</evidence>
<feature type="transmembrane region" description="Helical" evidence="2">
    <location>
        <begin position="442"/>
        <end position="460"/>
    </location>
</feature>
<name>Q1MS89_LAWIP</name>
<feature type="region of interest" description="Disordered" evidence="1">
    <location>
        <begin position="480"/>
        <end position="509"/>
    </location>
</feature>
<keyword evidence="2" id="KW-0812">Transmembrane</keyword>
<evidence type="ECO:0000313" key="3">
    <source>
        <dbReference type="EMBL" id="CAJ54136.1"/>
    </source>
</evidence>
<feature type="transmembrane region" description="Helical" evidence="2">
    <location>
        <begin position="364"/>
        <end position="389"/>
    </location>
</feature>
<feature type="transmembrane region" description="Helical" evidence="2">
    <location>
        <begin position="339"/>
        <end position="357"/>
    </location>
</feature>
<reference evidence="3 4" key="1">
    <citation type="submission" date="2005-11" db="EMBL/GenBank/DDBJ databases">
        <title>The complete genome sequence of Lawsonia intracellularis: the causative agent of proliferative enteropathy.</title>
        <authorList>
            <person name="Kaur K."/>
            <person name="Zhang Q."/>
            <person name="Beckler D."/>
            <person name="Munir S."/>
            <person name="Li L."/>
            <person name="Kinsley K."/>
            <person name="Herron L."/>
            <person name="Peterson A."/>
            <person name="May B."/>
            <person name="Singh S."/>
            <person name="Gebhart C."/>
            <person name="Kapur V."/>
        </authorList>
    </citation>
    <scope>NUCLEOTIDE SEQUENCE [LARGE SCALE GENOMIC DNA]</scope>
    <source>
        <strain evidence="3 4">PHE/MN1-00</strain>
    </source>
</reference>
<feature type="transmembrane region" description="Helical" evidence="2">
    <location>
        <begin position="220"/>
        <end position="241"/>
    </location>
</feature>
<feature type="transmembrane region" description="Helical" evidence="2">
    <location>
        <begin position="315"/>
        <end position="333"/>
    </location>
</feature>
<dbReference type="KEGG" id="lip:LI0080"/>
<dbReference type="HOGENOM" id="CLU_535056_0_0_7"/>
<feature type="transmembrane region" description="Helical" evidence="2">
    <location>
        <begin position="179"/>
        <end position="208"/>
    </location>
</feature>
<feature type="transmembrane region" description="Helical" evidence="2">
    <location>
        <begin position="124"/>
        <end position="142"/>
    </location>
</feature>
<sequence length="509" mass="57371">MILEYTMNTQYAINTSVVRSFASKCFTILSSLNIVSLLILFALQNILLLIKYVPYLLQYYDQIILKFGIATYSDSMIPLTPWLYLTAISPINLTSFLMITNMSLSAIVLIFTWLLAIITKQKKNVPFIAGLLLLSTMITLLMPYITPDSILFAAIVLLAIICLYKGWMKSSAPFWLTIGFLLTGCAGLTGGLVGFFIPLISSLIFLIWSGNLRRAGCYDGALAFGLMLVMLLGWGSIISSVENGRELLKFITTYQIINPTQTIFHIQTKDFLFSTAMICLIWLPWTLIIFLLPWSHFFSIPRKLIAYRLSFPGHSWIWINTLITVLCIIFISSSDLLSIISLYSLIAILTAQCIISLTEQKSLFLYLGISSYFLVIGLLFLFISLYPIIQTWLPRGFETDLPKIIESFFFDKLGIVITSTISILSFFILWKFTNKRSPTGSLIVVVLCTTLLAIILSYYTTPTSPNEMTLFMQLQHSSTPATTNRVPIDSLPDSTDSNEDTAEENYHDL</sequence>
<proteinExistence type="predicted"/>
<keyword evidence="2" id="KW-1133">Transmembrane helix</keyword>
<feature type="transmembrane region" description="Helical" evidence="2">
    <location>
        <begin position="63"/>
        <end position="84"/>
    </location>
</feature>